<dbReference type="Proteomes" id="UP000007844">
    <property type="component" value="Chromosome"/>
</dbReference>
<evidence type="ECO:0000313" key="3">
    <source>
        <dbReference type="Proteomes" id="UP000007844"/>
    </source>
</evidence>
<proteinExistence type="predicted"/>
<evidence type="ECO:0000313" key="2">
    <source>
        <dbReference type="EMBL" id="EGJ50451.1"/>
    </source>
</evidence>
<dbReference type="EMBL" id="CP003221">
    <property type="protein sequence ID" value="EGJ50451.1"/>
    <property type="molecule type" value="Genomic_DNA"/>
</dbReference>
<feature type="domain" description="PilZ" evidence="1">
    <location>
        <begin position="5"/>
        <end position="96"/>
    </location>
</feature>
<dbReference type="HOGENOM" id="CLU_2129384_0_0_7"/>
<gene>
    <name evidence="2" type="ORF">Desaf_2122</name>
</gene>
<accession>F3Z3Z9</accession>
<evidence type="ECO:0000259" key="1">
    <source>
        <dbReference type="Pfam" id="PF07238"/>
    </source>
</evidence>
<dbReference type="KEGG" id="daf:Desaf_2122"/>
<dbReference type="eggNOG" id="ENOG5030P10">
    <property type="taxonomic scope" value="Bacteria"/>
</dbReference>
<dbReference type="RefSeq" id="WP_014260193.1">
    <property type="nucleotide sequence ID" value="NC_016629.1"/>
</dbReference>
<dbReference type="Pfam" id="PF07238">
    <property type="entry name" value="PilZ"/>
    <property type="match status" value="1"/>
</dbReference>
<protein>
    <submittedName>
        <fullName evidence="2">Type IV pilus assembly PilZ</fullName>
    </submittedName>
</protein>
<reference evidence="2 3" key="1">
    <citation type="journal article" date="2011" name="J. Bacteriol.">
        <title>Genome sequence of the mercury-methylating and pleomorphic Desulfovibrio africanus Strain Walvis Bay.</title>
        <authorList>
            <person name="Brown S.D."/>
            <person name="Wall J.D."/>
            <person name="Kucken A.M."/>
            <person name="Gilmour C.C."/>
            <person name="Podar M."/>
            <person name="Brandt C.C."/>
            <person name="Teshima H."/>
            <person name="Detter J.C."/>
            <person name="Han C.S."/>
            <person name="Land M.L."/>
            <person name="Lucas S."/>
            <person name="Han J."/>
            <person name="Pennacchio L."/>
            <person name="Nolan M."/>
            <person name="Pitluck S."/>
            <person name="Woyke T."/>
            <person name="Goodwin L."/>
            <person name="Palumbo A.V."/>
            <person name="Elias D.A."/>
        </authorList>
    </citation>
    <scope>NUCLEOTIDE SEQUENCE [LARGE SCALE GENOMIC DNA]</scope>
    <source>
        <strain evidence="2 3">Walvis Bay</strain>
    </source>
</reference>
<organism evidence="2 3">
    <name type="scientific">Desulfocurvibacter africanus subsp. africanus str. Walvis Bay</name>
    <dbReference type="NCBI Taxonomy" id="690850"/>
    <lineage>
        <taxon>Bacteria</taxon>
        <taxon>Pseudomonadati</taxon>
        <taxon>Thermodesulfobacteriota</taxon>
        <taxon>Desulfovibrionia</taxon>
        <taxon>Desulfovibrionales</taxon>
        <taxon>Desulfovibrionaceae</taxon>
        <taxon>Desulfocurvibacter</taxon>
    </lineage>
</organism>
<dbReference type="SUPFAM" id="SSF141371">
    <property type="entry name" value="PilZ domain-like"/>
    <property type="match status" value="1"/>
</dbReference>
<dbReference type="InterPro" id="IPR009875">
    <property type="entry name" value="PilZ_domain"/>
</dbReference>
<dbReference type="AlphaFoldDB" id="F3Z3Z9"/>
<dbReference type="GO" id="GO:0035438">
    <property type="term" value="F:cyclic-di-GMP binding"/>
    <property type="evidence" value="ECO:0007669"/>
    <property type="project" value="InterPro"/>
</dbReference>
<name>F3Z3Z9_DESAF</name>
<keyword evidence="3" id="KW-1185">Reference proteome</keyword>
<sequence>MNTYERRETPRISLSSLVEVVVSDGRDAQAACRILDISPFGLRLEFIASEDAERFAHCQALTVARCAQAVQDMLLGKACEVRWRQGATLGARFRDPLAVSLQGLGMNLEFTSL</sequence>